<keyword evidence="2" id="KW-1185">Reference proteome</keyword>
<feature type="non-terminal residue" evidence="1">
    <location>
        <position position="1"/>
    </location>
</feature>
<gene>
    <name evidence="1" type="ORF">OWV82_011353</name>
</gene>
<organism evidence="1 2">
    <name type="scientific">Melia azedarach</name>
    <name type="common">Chinaberry tree</name>
    <dbReference type="NCBI Taxonomy" id="155640"/>
    <lineage>
        <taxon>Eukaryota</taxon>
        <taxon>Viridiplantae</taxon>
        <taxon>Streptophyta</taxon>
        <taxon>Embryophyta</taxon>
        <taxon>Tracheophyta</taxon>
        <taxon>Spermatophyta</taxon>
        <taxon>Magnoliopsida</taxon>
        <taxon>eudicotyledons</taxon>
        <taxon>Gunneridae</taxon>
        <taxon>Pentapetalae</taxon>
        <taxon>rosids</taxon>
        <taxon>malvids</taxon>
        <taxon>Sapindales</taxon>
        <taxon>Meliaceae</taxon>
        <taxon>Melia</taxon>
    </lineage>
</organism>
<sequence>SKQKLKFNKMQGSSKRPRLANSAAQPQPLTPPRLTSEQELSVMVAALRNVVVGNTNNIPIDFSPEFFQLKEWITTASATATTPMSNSGSYNNDGNFGNSMLPPPSSLDTCQVCKIQGCLGCNFFPPNQQQEQKKTTATASTGKKTREEELQRGEAEAVGKMGSGDS</sequence>
<dbReference type="Proteomes" id="UP001164539">
    <property type="component" value="Chromosome 6"/>
</dbReference>
<accession>A0ACC1XY16</accession>
<comment type="caution">
    <text evidence="1">The sequence shown here is derived from an EMBL/GenBank/DDBJ whole genome shotgun (WGS) entry which is preliminary data.</text>
</comment>
<evidence type="ECO:0000313" key="1">
    <source>
        <dbReference type="EMBL" id="KAJ4716319.1"/>
    </source>
</evidence>
<proteinExistence type="predicted"/>
<dbReference type="EMBL" id="CM051399">
    <property type="protein sequence ID" value="KAJ4716319.1"/>
    <property type="molecule type" value="Genomic_DNA"/>
</dbReference>
<name>A0ACC1XY16_MELAZ</name>
<reference evidence="1 2" key="1">
    <citation type="journal article" date="2023" name="Science">
        <title>Complex scaffold remodeling in plant triterpene biosynthesis.</title>
        <authorList>
            <person name="De La Pena R."/>
            <person name="Hodgson H."/>
            <person name="Liu J.C."/>
            <person name="Stephenson M.J."/>
            <person name="Martin A.C."/>
            <person name="Owen C."/>
            <person name="Harkess A."/>
            <person name="Leebens-Mack J."/>
            <person name="Jimenez L.E."/>
            <person name="Osbourn A."/>
            <person name="Sattely E.S."/>
        </authorList>
    </citation>
    <scope>NUCLEOTIDE SEQUENCE [LARGE SCALE GENOMIC DNA]</scope>
    <source>
        <strain evidence="2">cv. JPN11</strain>
        <tissue evidence="1">Leaf</tissue>
    </source>
</reference>
<evidence type="ECO:0000313" key="2">
    <source>
        <dbReference type="Proteomes" id="UP001164539"/>
    </source>
</evidence>
<protein>
    <submittedName>
        <fullName evidence="1">Ethylene-responsive transcription factor</fullName>
    </submittedName>
</protein>